<reference evidence="1 2" key="1">
    <citation type="journal article" date="2016" name="Mol. Biol. Evol.">
        <title>Genome-Wide Survey of Gut Fungi (Harpellales) Reveals the First Horizontally Transferred Ubiquitin Gene from a Mosquito Host.</title>
        <authorList>
            <person name="Wang Y."/>
            <person name="White M.M."/>
            <person name="Kvist S."/>
            <person name="Moncalvo J.M."/>
        </authorList>
    </citation>
    <scope>NUCLEOTIDE SEQUENCE [LARGE SCALE GENOMIC DNA]</scope>
    <source>
        <strain evidence="1 2">ALG-7-W6</strain>
    </source>
</reference>
<dbReference type="STRING" id="133383.A0A1R0GN14"/>
<dbReference type="OrthoDB" id="5706534at2759"/>
<organism evidence="1 2">
    <name type="scientific">Smittium mucronatum</name>
    <dbReference type="NCBI Taxonomy" id="133383"/>
    <lineage>
        <taxon>Eukaryota</taxon>
        <taxon>Fungi</taxon>
        <taxon>Fungi incertae sedis</taxon>
        <taxon>Zoopagomycota</taxon>
        <taxon>Kickxellomycotina</taxon>
        <taxon>Harpellomycetes</taxon>
        <taxon>Harpellales</taxon>
        <taxon>Legeriomycetaceae</taxon>
        <taxon>Smittium</taxon>
    </lineage>
</organism>
<evidence type="ECO:0000313" key="2">
    <source>
        <dbReference type="Proteomes" id="UP000187455"/>
    </source>
</evidence>
<dbReference type="AlphaFoldDB" id="A0A1R0GN14"/>
<name>A0A1R0GN14_9FUNG</name>
<sequence>MRHLIPSPKGPTPDHAFIDESLDGSWLLTDYCEGMSDHKFMILRVEKVIKNIGSYIVNDAKSKPIKNLDSILIGLDDIKNLNKASVR</sequence>
<gene>
    <name evidence="1" type="ORF">AYI68_g7686</name>
</gene>
<protein>
    <submittedName>
        <fullName evidence="1">Uncharacterized protein</fullName>
    </submittedName>
</protein>
<keyword evidence="2" id="KW-1185">Reference proteome</keyword>
<evidence type="ECO:0000313" key="1">
    <source>
        <dbReference type="EMBL" id="OLY78268.1"/>
    </source>
</evidence>
<accession>A0A1R0GN14</accession>
<proteinExistence type="predicted"/>
<dbReference type="Proteomes" id="UP000187455">
    <property type="component" value="Unassembled WGS sequence"/>
</dbReference>
<dbReference type="EMBL" id="LSSL01006815">
    <property type="protein sequence ID" value="OLY78268.1"/>
    <property type="molecule type" value="Genomic_DNA"/>
</dbReference>
<comment type="caution">
    <text evidence="1">The sequence shown here is derived from an EMBL/GenBank/DDBJ whole genome shotgun (WGS) entry which is preliminary data.</text>
</comment>